<comment type="caution">
    <text evidence="1">The sequence shown here is derived from an EMBL/GenBank/DDBJ whole genome shotgun (WGS) entry which is preliminary data.</text>
</comment>
<sequence>MENRLLLCNGRIEKNVKSQSIYRDKPLSDHAPLELEIKL</sequence>
<evidence type="ECO:0000313" key="1">
    <source>
        <dbReference type="EMBL" id="EMO61824.1"/>
    </source>
</evidence>
<dbReference type="AlphaFoldDB" id="M6W9B5"/>
<dbReference type="STRING" id="1192866.LEP1GSC133_2049"/>
<organism evidence="1 2">
    <name type="scientific">Leptospira borgpetersenii serovar Pomona str. 200901868</name>
    <dbReference type="NCBI Taxonomy" id="1192866"/>
    <lineage>
        <taxon>Bacteria</taxon>
        <taxon>Pseudomonadati</taxon>
        <taxon>Spirochaetota</taxon>
        <taxon>Spirochaetia</taxon>
        <taxon>Leptospirales</taxon>
        <taxon>Leptospiraceae</taxon>
        <taxon>Leptospira</taxon>
    </lineage>
</organism>
<name>M6W9B5_LEPBO</name>
<reference evidence="1 2" key="1">
    <citation type="submission" date="2013-01" db="EMBL/GenBank/DDBJ databases">
        <authorList>
            <person name="Harkins D.M."/>
            <person name="Durkin A.S."/>
            <person name="Brinkac L.M."/>
            <person name="Haft D.H."/>
            <person name="Selengut J.D."/>
            <person name="Sanka R."/>
            <person name="DePew J."/>
            <person name="Purushe J."/>
            <person name="Picardeau M."/>
            <person name="Werts C."/>
            <person name="Goarant C."/>
            <person name="Vinetz J.M."/>
            <person name="Sutton G.G."/>
            <person name="Nierman W.C."/>
            <person name="Fouts D.E."/>
        </authorList>
    </citation>
    <scope>NUCLEOTIDE SEQUENCE [LARGE SCALE GENOMIC DNA]</scope>
    <source>
        <strain evidence="1 2">200901868</strain>
    </source>
</reference>
<proteinExistence type="predicted"/>
<dbReference type="Proteomes" id="UP000012159">
    <property type="component" value="Unassembled WGS sequence"/>
</dbReference>
<gene>
    <name evidence="1" type="ORF">LEP1GSC133_2049</name>
</gene>
<evidence type="ECO:0000313" key="2">
    <source>
        <dbReference type="Proteomes" id="UP000012159"/>
    </source>
</evidence>
<protein>
    <submittedName>
        <fullName evidence="1">Uncharacterized protein</fullName>
    </submittedName>
</protein>
<accession>M6W9B5</accession>
<dbReference type="EMBL" id="AKWF02000090">
    <property type="protein sequence ID" value="EMO61824.1"/>
    <property type="molecule type" value="Genomic_DNA"/>
</dbReference>